<dbReference type="Proteomes" id="UP000287033">
    <property type="component" value="Unassembled WGS sequence"/>
</dbReference>
<reference evidence="3 4" key="1">
    <citation type="journal article" date="2018" name="Nat. Ecol. Evol.">
        <title>Shark genomes provide insights into elasmobranch evolution and the origin of vertebrates.</title>
        <authorList>
            <person name="Hara Y"/>
            <person name="Yamaguchi K"/>
            <person name="Onimaru K"/>
            <person name="Kadota M"/>
            <person name="Koyanagi M"/>
            <person name="Keeley SD"/>
            <person name="Tatsumi K"/>
            <person name="Tanaka K"/>
            <person name="Motone F"/>
            <person name="Kageyama Y"/>
            <person name="Nozu R"/>
            <person name="Adachi N"/>
            <person name="Nishimura O"/>
            <person name="Nakagawa R"/>
            <person name="Tanegashima C"/>
            <person name="Kiyatake I"/>
            <person name="Matsumoto R"/>
            <person name="Murakumo K"/>
            <person name="Nishida K"/>
            <person name="Terakita A"/>
            <person name="Kuratani S"/>
            <person name="Sato K"/>
            <person name="Hyodo S Kuraku.S."/>
        </authorList>
    </citation>
    <scope>NUCLEOTIDE SEQUENCE [LARGE SCALE GENOMIC DNA]</scope>
</reference>
<protein>
    <recommendedName>
        <fullName evidence="2">C2H2-type domain-containing protein</fullName>
    </recommendedName>
</protein>
<dbReference type="GO" id="GO:0003725">
    <property type="term" value="F:double-stranded RNA binding"/>
    <property type="evidence" value="ECO:0007669"/>
    <property type="project" value="TreeGrafter"/>
</dbReference>
<dbReference type="InterPro" id="IPR013087">
    <property type="entry name" value="Znf_C2H2_type"/>
</dbReference>
<dbReference type="SUPFAM" id="SSF57667">
    <property type="entry name" value="beta-beta-alpha zinc fingers"/>
    <property type="match status" value="1"/>
</dbReference>
<dbReference type="Gene3D" id="3.30.160.60">
    <property type="entry name" value="Classic Zinc Finger"/>
    <property type="match status" value="1"/>
</dbReference>
<dbReference type="GO" id="GO:0008270">
    <property type="term" value="F:zinc ion binding"/>
    <property type="evidence" value="ECO:0007669"/>
    <property type="project" value="InterPro"/>
</dbReference>
<dbReference type="PROSITE" id="PS00028">
    <property type="entry name" value="ZINC_FINGER_C2H2_1"/>
    <property type="match status" value="1"/>
</dbReference>
<dbReference type="OMA" id="QEHIRGY"/>
<feature type="domain" description="C2H2-type" evidence="2">
    <location>
        <begin position="24"/>
        <end position="46"/>
    </location>
</feature>
<evidence type="ECO:0000313" key="4">
    <source>
        <dbReference type="Proteomes" id="UP000287033"/>
    </source>
</evidence>
<dbReference type="InterPro" id="IPR036236">
    <property type="entry name" value="Znf_C2H2_sf"/>
</dbReference>
<name>A0A401S3R3_CHIPU</name>
<evidence type="ECO:0000259" key="2">
    <source>
        <dbReference type="PROSITE" id="PS00028"/>
    </source>
</evidence>
<proteinExistence type="predicted"/>
<sequence>MNIAGIKTQFEDGARNVPCSKYWCDICKVACISALNLQEHIRGYQHRKVEQILKETMGNNASNPTIPAMNMGPDTRTFDDYLLAWNADEPLVGLNYVIEYQRDGGRDPMYECTLCDFTGYLRIFVSHLGGIKHRMNYMSREYPEMVKWDATKLKQEELSLIVKERAAIIEKLEGRRSIKVIRGQDPPSTISVVKRVPLPSNDVRMNQGGSLQEGMNSQSYAQRSYQEYGSKGWQQEWERNPSQVEQDLMEDIVYAREQSLTNKMMYSVPRHDEGQYRTEVRSSDMYSDWRRDDKDFYEESIGVMDRYADLRKDNKSQYQENVSSGYTDLKREREQYVEASTGYEQYSDQRRGPYGDRLHESADWRNVYHKEHESDIRSSDRYSNIRKDYQLRYMDDGRGADWKRDDRKQYEDEYREREQTGKSDHRMQKKGDYSQPPRFPDVIDSKRKKLYNYLELLPEKKKMLNKISVYCSILQDPAMRATLDQRTARSTGTPDDYSRYNPDASASAVRGSESPRGGYDWKQDTLATDVRQSFDSSSYLSSSAARDFAMYPSSGRDYSSDDKSGSQYMNWGTSVNLANTYFGR</sequence>
<dbReference type="GO" id="GO:0071011">
    <property type="term" value="C:precatalytic spliceosome"/>
    <property type="evidence" value="ECO:0007669"/>
    <property type="project" value="TreeGrafter"/>
</dbReference>
<feature type="region of interest" description="Disordered" evidence="1">
    <location>
        <begin position="398"/>
        <end position="441"/>
    </location>
</feature>
<dbReference type="PANTHER" id="PTHR45762">
    <property type="entry name" value="ZINC FINGER RNA-BINDING PROTEIN"/>
    <property type="match status" value="1"/>
</dbReference>
<dbReference type="GO" id="GO:0003727">
    <property type="term" value="F:single-stranded RNA binding"/>
    <property type="evidence" value="ECO:0007669"/>
    <property type="project" value="TreeGrafter"/>
</dbReference>
<feature type="region of interest" description="Disordered" evidence="1">
    <location>
        <begin position="484"/>
        <end position="521"/>
    </location>
</feature>
<evidence type="ECO:0000313" key="3">
    <source>
        <dbReference type="EMBL" id="GCC25047.1"/>
    </source>
</evidence>
<organism evidence="3 4">
    <name type="scientific">Chiloscyllium punctatum</name>
    <name type="common">Brownbanded bambooshark</name>
    <name type="synonym">Hemiscyllium punctatum</name>
    <dbReference type="NCBI Taxonomy" id="137246"/>
    <lineage>
        <taxon>Eukaryota</taxon>
        <taxon>Metazoa</taxon>
        <taxon>Chordata</taxon>
        <taxon>Craniata</taxon>
        <taxon>Vertebrata</taxon>
        <taxon>Chondrichthyes</taxon>
        <taxon>Elasmobranchii</taxon>
        <taxon>Galeomorphii</taxon>
        <taxon>Galeoidea</taxon>
        <taxon>Orectolobiformes</taxon>
        <taxon>Hemiscylliidae</taxon>
        <taxon>Chiloscyllium</taxon>
    </lineage>
</organism>
<evidence type="ECO:0000256" key="1">
    <source>
        <dbReference type="SAM" id="MobiDB-lite"/>
    </source>
</evidence>
<comment type="caution">
    <text evidence="3">The sequence shown here is derived from an EMBL/GenBank/DDBJ whole genome shotgun (WGS) entry which is preliminary data.</text>
</comment>
<dbReference type="STRING" id="137246.A0A401S3R3"/>
<feature type="compositionally biased region" description="Basic and acidic residues" evidence="1">
    <location>
        <begin position="398"/>
        <end position="432"/>
    </location>
</feature>
<accession>A0A401S3R3</accession>
<feature type="compositionally biased region" description="Polar residues" evidence="1">
    <location>
        <begin position="484"/>
        <end position="493"/>
    </location>
</feature>
<keyword evidence="4" id="KW-1185">Reference proteome</keyword>
<gene>
    <name evidence="3" type="ORF">chiPu_0003452</name>
</gene>
<dbReference type="AlphaFoldDB" id="A0A401S3R3"/>
<dbReference type="InterPro" id="IPR003604">
    <property type="entry name" value="Matrin/U1-like-C_Znf_C2H2"/>
</dbReference>
<dbReference type="EMBL" id="BEZZ01000074">
    <property type="protein sequence ID" value="GCC25047.1"/>
    <property type="molecule type" value="Genomic_DNA"/>
</dbReference>
<dbReference type="PANTHER" id="PTHR45762:SF10">
    <property type="entry name" value="C2H2-TYPE DOMAIN-CONTAINING PROTEIN"/>
    <property type="match status" value="1"/>
</dbReference>
<dbReference type="SMART" id="SM00451">
    <property type="entry name" value="ZnF_U1"/>
    <property type="match status" value="2"/>
</dbReference>
<dbReference type="OrthoDB" id="5877502at2759"/>